<gene>
    <name evidence="1" type="ORF">XD57_0527</name>
</gene>
<evidence type="ECO:0008006" key="3">
    <source>
        <dbReference type="Google" id="ProtNLM"/>
    </source>
</evidence>
<dbReference type="Pfam" id="PF14385">
    <property type="entry name" value="DUF4416"/>
    <property type="match status" value="1"/>
</dbReference>
<accession>A0A117L396</accession>
<dbReference type="Proteomes" id="UP000058636">
    <property type="component" value="Unassembled WGS sequence"/>
</dbReference>
<evidence type="ECO:0000313" key="2">
    <source>
        <dbReference type="Proteomes" id="UP000058636"/>
    </source>
</evidence>
<sequence length="179" mass="21622">MGEVKVPDMVNLVMFVFASHIDYWFNEVRPVLEERFGPMDYVSDVLDFEKYTLYYSEEMGQGLKGRLVSFERLVHPFQLADIKRETNEIEKMFSIEGKRKVNIDPGYIHHTQFVLASTKHWGNRIYIGKGIYAEVTLVYVRGEFRHMEFTYPNYREEEYKKHLEKIRELYLKKRRKMMK</sequence>
<organism evidence="1 2">
    <name type="scientific">Thermotoga petrophila</name>
    <dbReference type="NCBI Taxonomy" id="93929"/>
    <lineage>
        <taxon>Bacteria</taxon>
        <taxon>Thermotogati</taxon>
        <taxon>Thermotogota</taxon>
        <taxon>Thermotogae</taxon>
        <taxon>Thermotogales</taxon>
        <taxon>Thermotogaceae</taxon>
        <taxon>Thermotoga</taxon>
    </lineage>
</organism>
<dbReference type="InterPro" id="IPR025529">
    <property type="entry name" value="DUF4416"/>
</dbReference>
<protein>
    <recommendedName>
        <fullName evidence="3">GTP-binding protein</fullName>
    </recommendedName>
</protein>
<dbReference type="PATRIC" id="fig|93930.3.peg.1372"/>
<dbReference type="AlphaFoldDB" id="A0A117L396"/>
<comment type="caution">
    <text evidence="1">The sequence shown here is derived from an EMBL/GenBank/DDBJ whole genome shotgun (WGS) entry which is preliminary data.</text>
</comment>
<name>A0A117L396_9THEM</name>
<reference evidence="1 2" key="1">
    <citation type="journal article" date="2015" name="MBio">
        <title>Genome-Resolved Metagenomic Analysis Reveals Roles for Candidate Phyla and Other Microbial Community Members in Biogeochemical Transformations in Oil Reservoirs.</title>
        <authorList>
            <person name="Hu P."/>
            <person name="Tom L."/>
            <person name="Singh A."/>
            <person name="Thomas B.C."/>
            <person name="Baker B.J."/>
            <person name="Piceno Y.M."/>
            <person name="Andersen G.L."/>
            <person name="Banfield J.F."/>
        </authorList>
    </citation>
    <scope>NUCLEOTIDE SEQUENCE [LARGE SCALE GENOMIC DNA]</scope>
    <source>
        <strain evidence="1">46_26</strain>
    </source>
</reference>
<evidence type="ECO:0000313" key="1">
    <source>
        <dbReference type="EMBL" id="KUK23364.1"/>
    </source>
</evidence>
<proteinExistence type="predicted"/>
<dbReference type="EMBL" id="LGFG01000029">
    <property type="protein sequence ID" value="KUK23364.1"/>
    <property type="molecule type" value="Genomic_DNA"/>
</dbReference>